<gene>
    <name evidence="4" type="ORF">BC643_0993</name>
</gene>
<evidence type="ECO:0000313" key="4">
    <source>
        <dbReference type="EMBL" id="RKD90652.1"/>
    </source>
</evidence>
<dbReference type="OrthoDB" id="9789566at2"/>
<proteinExistence type="predicted"/>
<dbReference type="EMBL" id="RAPN01000001">
    <property type="protein sequence ID" value="RKD90652.1"/>
    <property type="molecule type" value="Genomic_DNA"/>
</dbReference>
<reference evidence="4 5" key="1">
    <citation type="submission" date="2018-09" db="EMBL/GenBank/DDBJ databases">
        <title>Genomic Encyclopedia of Archaeal and Bacterial Type Strains, Phase II (KMG-II): from individual species to whole genera.</title>
        <authorList>
            <person name="Goeker M."/>
        </authorList>
    </citation>
    <scope>NUCLEOTIDE SEQUENCE [LARGE SCALE GENOMIC DNA]</scope>
    <source>
        <strain evidence="4 5">DSM 27148</strain>
    </source>
</reference>
<dbReference type="Pfam" id="PF00440">
    <property type="entry name" value="TetR_N"/>
    <property type="match status" value="1"/>
</dbReference>
<keyword evidence="5" id="KW-1185">Reference proteome</keyword>
<dbReference type="PROSITE" id="PS01081">
    <property type="entry name" value="HTH_TETR_1"/>
    <property type="match status" value="1"/>
</dbReference>
<evidence type="ECO:0000256" key="2">
    <source>
        <dbReference type="PROSITE-ProRule" id="PRU00335"/>
    </source>
</evidence>
<dbReference type="SUPFAM" id="SSF48498">
    <property type="entry name" value="Tetracyclin repressor-like, C-terminal domain"/>
    <property type="match status" value="1"/>
</dbReference>
<keyword evidence="1 2" id="KW-0238">DNA-binding</keyword>
<evidence type="ECO:0000259" key="3">
    <source>
        <dbReference type="PROSITE" id="PS50977"/>
    </source>
</evidence>
<organism evidence="4 5">
    <name type="scientific">Mangrovibacterium diazotrophicum</name>
    <dbReference type="NCBI Taxonomy" id="1261403"/>
    <lineage>
        <taxon>Bacteria</taxon>
        <taxon>Pseudomonadati</taxon>
        <taxon>Bacteroidota</taxon>
        <taxon>Bacteroidia</taxon>
        <taxon>Marinilabiliales</taxon>
        <taxon>Prolixibacteraceae</taxon>
        <taxon>Mangrovibacterium</taxon>
    </lineage>
</organism>
<dbReference type="PANTHER" id="PTHR30328">
    <property type="entry name" value="TRANSCRIPTIONAL REPRESSOR"/>
    <property type="match status" value="1"/>
</dbReference>
<sequence length="207" mass="24223">METKDKKLIIVEKAEELFASQGFSGTSVREIAKAADVNVAMISYYFGSKEQLLMEILRYRSDYLQTKVDDLLNSATLSWWDKMDIHIDYYVEKMRDNQHLHRIIVREVDMNSGSEMSEFILQRKKAHFDRFCDFIKQGQEAGVFATDVDLLGLYTLLPGVSKHILFNQDFMRVIIEERTGNTPTKDDMLDFAKEFLKKLFRKNLEII</sequence>
<accession>A0A419W5B3</accession>
<dbReference type="InterPro" id="IPR036271">
    <property type="entry name" value="Tet_transcr_reg_TetR-rel_C_sf"/>
</dbReference>
<dbReference type="InterPro" id="IPR050109">
    <property type="entry name" value="HTH-type_TetR-like_transc_reg"/>
</dbReference>
<feature type="domain" description="HTH tetR-type" evidence="3">
    <location>
        <begin position="4"/>
        <end position="64"/>
    </location>
</feature>
<dbReference type="InterPro" id="IPR041474">
    <property type="entry name" value="NicS_C"/>
</dbReference>
<dbReference type="PANTHER" id="PTHR30328:SF54">
    <property type="entry name" value="HTH-TYPE TRANSCRIPTIONAL REPRESSOR SCO4008"/>
    <property type="match status" value="1"/>
</dbReference>
<dbReference type="Pfam" id="PF17938">
    <property type="entry name" value="TetR_C_29"/>
    <property type="match status" value="1"/>
</dbReference>
<dbReference type="GO" id="GO:0003677">
    <property type="term" value="F:DNA binding"/>
    <property type="evidence" value="ECO:0007669"/>
    <property type="project" value="UniProtKB-UniRule"/>
</dbReference>
<comment type="caution">
    <text evidence="4">The sequence shown here is derived from an EMBL/GenBank/DDBJ whole genome shotgun (WGS) entry which is preliminary data.</text>
</comment>
<dbReference type="PROSITE" id="PS50977">
    <property type="entry name" value="HTH_TETR_2"/>
    <property type="match status" value="1"/>
</dbReference>
<dbReference type="InterPro" id="IPR009057">
    <property type="entry name" value="Homeodomain-like_sf"/>
</dbReference>
<feature type="DNA-binding region" description="H-T-H motif" evidence="2">
    <location>
        <begin position="27"/>
        <end position="46"/>
    </location>
</feature>
<dbReference type="InterPro" id="IPR023772">
    <property type="entry name" value="DNA-bd_HTH_TetR-type_CS"/>
</dbReference>
<protein>
    <submittedName>
        <fullName evidence="4">TetR family transcriptional regulator</fullName>
    </submittedName>
</protein>
<dbReference type="RefSeq" id="WP_120272040.1">
    <property type="nucleotide sequence ID" value="NZ_RAPN01000001.1"/>
</dbReference>
<dbReference type="PRINTS" id="PR00455">
    <property type="entry name" value="HTHTETR"/>
</dbReference>
<dbReference type="InterPro" id="IPR001647">
    <property type="entry name" value="HTH_TetR"/>
</dbReference>
<dbReference type="SUPFAM" id="SSF46689">
    <property type="entry name" value="Homeodomain-like"/>
    <property type="match status" value="1"/>
</dbReference>
<evidence type="ECO:0000313" key="5">
    <source>
        <dbReference type="Proteomes" id="UP000283387"/>
    </source>
</evidence>
<name>A0A419W5B3_9BACT</name>
<evidence type="ECO:0000256" key="1">
    <source>
        <dbReference type="ARBA" id="ARBA00023125"/>
    </source>
</evidence>
<dbReference type="Gene3D" id="1.10.357.10">
    <property type="entry name" value="Tetracycline Repressor, domain 2"/>
    <property type="match status" value="1"/>
</dbReference>
<dbReference type="AlphaFoldDB" id="A0A419W5B3"/>
<dbReference type="Proteomes" id="UP000283387">
    <property type="component" value="Unassembled WGS sequence"/>
</dbReference>